<feature type="transmembrane region" description="Helical" evidence="1">
    <location>
        <begin position="81"/>
        <end position="104"/>
    </location>
</feature>
<accession>A0A6M2BXP4</accession>
<feature type="transmembrane region" description="Helical" evidence="1">
    <location>
        <begin position="12"/>
        <end position="35"/>
    </location>
</feature>
<keyword evidence="1" id="KW-0812">Transmembrane</keyword>
<dbReference type="Proteomes" id="UP000472676">
    <property type="component" value="Unassembled WGS sequence"/>
</dbReference>
<protein>
    <recommendedName>
        <fullName evidence="4">Integral membrane protein</fullName>
    </recommendedName>
</protein>
<feature type="transmembrane region" description="Helical" evidence="1">
    <location>
        <begin position="56"/>
        <end position="75"/>
    </location>
</feature>
<reference evidence="2 3" key="1">
    <citation type="journal article" date="2014" name="Int. J. Syst. Evol. Microbiol.">
        <title>Solimonas terrae sp. nov., isolated from soil.</title>
        <authorList>
            <person name="Kim S.J."/>
            <person name="Moon J.Y."/>
            <person name="Weon H.Y."/>
            <person name="Ahn J.H."/>
            <person name="Chen W.M."/>
            <person name="Kwon S.W."/>
        </authorList>
    </citation>
    <scope>NUCLEOTIDE SEQUENCE [LARGE SCALE GENOMIC DNA]</scope>
    <source>
        <strain evidence="2 3">KIS83-12</strain>
    </source>
</reference>
<dbReference type="EMBL" id="JAAMOW010000009">
    <property type="protein sequence ID" value="NGY06607.1"/>
    <property type="molecule type" value="Genomic_DNA"/>
</dbReference>
<dbReference type="RefSeq" id="WP_166260457.1">
    <property type="nucleotide sequence ID" value="NZ_JAAMOW010000009.1"/>
</dbReference>
<sequence>MIADANTLTAAARLALVAAGLFFLAGLLTGVWKYAHIARRDDAQAPSYVDIAHRAALMYAFAALLIAQFAQLSVWDAAVNLWATALPLAFFALAIGGYVLHGWLGDTDNQFRRPQRIGGLTLPKHGLAVFMVLLVLAEVGGFVVLFAGALRALRLP</sequence>
<keyword evidence="1" id="KW-0472">Membrane</keyword>
<evidence type="ECO:0008006" key="4">
    <source>
        <dbReference type="Google" id="ProtNLM"/>
    </source>
</evidence>
<organism evidence="2 3">
    <name type="scientific">Solimonas terrae</name>
    <dbReference type="NCBI Taxonomy" id="1396819"/>
    <lineage>
        <taxon>Bacteria</taxon>
        <taxon>Pseudomonadati</taxon>
        <taxon>Pseudomonadota</taxon>
        <taxon>Gammaproteobacteria</taxon>
        <taxon>Nevskiales</taxon>
        <taxon>Nevskiaceae</taxon>
        <taxon>Solimonas</taxon>
    </lineage>
</organism>
<name>A0A6M2BXP4_9GAMM</name>
<feature type="transmembrane region" description="Helical" evidence="1">
    <location>
        <begin position="125"/>
        <end position="150"/>
    </location>
</feature>
<keyword evidence="3" id="KW-1185">Reference proteome</keyword>
<comment type="caution">
    <text evidence="2">The sequence shown here is derived from an EMBL/GenBank/DDBJ whole genome shotgun (WGS) entry which is preliminary data.</text>
</comment>
<evidence type="ECO:0000313" key="3">
    <source>
        <dbReference type="Proteomes" id="UP000472676"/>
    </source>
</evidence>
<gene>
    <name evidence="2" type="ORF">G7Y85_17670</name>
</gene>
<proteinExistence type="predicted"/>
<keyword evidence="1" id="KW-1133">Transmembrane helix</keyword>
<dbReference type="AlphaFoldDB" id="A0A6M2BXP4"/>
<evidence type="ECO:0000256" key="1">
    <source>
        <dbReference type="SAM" id="Phobius"/>
    </source>
</evidence>
<evidence type="ECO:0000313" key="2">
    <source>
        <dbReference type="EMBL" id="NGY06607.1"/>
    </source>
</evidence>